<feature type="compositionally biased region" description="Basic and acidic residues" evidence="1">
    <location>
        <begin position="191"/>
        <end position="260"/>
    </location>
</feature>
<dbReference type="CDD" id="cd00371">
    <property type="entry name" value="HMA"/>
    <property type="match status" value="1"/>
</dbReference>
<sequence>MGEQKEGAKNEGDQKDDGNVAVVLKMDMHCDGCAKKVRRAVRSFDGVEDVKVDTAANKLTVTGKVDPTKIKEKLEEKTKKKVEIVSPQPKKDGGGGDKKPEEKPEKKTEDKKAEDKKPKETTVVFKIRTHCDGCIKKIKKIVSKINGVNAVSIDGAKDLVVVTGMVDPKELTPYLREKLRRSVEVVPPPPAKKDASPPPAKTDDGASDKKEKEGGGEKKDKEAGGGGGDKKEKEAAAGGGEKKAKGESKKEDGGSNEAPKMEMSKMEYPGYSAPPPMYWQGGPSYAQSYGYDYSHARSYAPNYAHNYAVEPYNYHAGYANQGYPTHYVNEGYGMPMDQRLHPMDPRLNPPQMFSDENPNACSVM</sequence>
<feature type="region of interest" description="Disordered" evidence="1">
    <location>
        <begin position="76"/>
        <end position="119"/>
    </location>
</feature>
<dbReference type="InterPro" id="IPR006121">
    <property type="entry name" value="HMA_dom"/>
</dbReference>
<dbReference type="GeneID" id="115735143"/>
<dbReference type="PANTHER" id="PTHR46413:SF1">
    <property type="entry name" value="HEAVY METAL-ASSOCIATED ISOPRENYLATED PLANT PROTEIN 6"/>
    <property type="match status" value="1"/>
</dbReference>
<evidence type="ECO:0000259" key="2">
    <source>
        <dbReference type="PROSITE" id="PS50846"/>
    </source>
</evidence>
<dbReference type="AlphaFoldDB" id="A0A8B8NJ47"/>
<reference evidence="4 5" key="1">
    <citation type="submission" date="2025-04" db="UniProtKB">
        <authorList>
            <consortium name="RefSeq"/>
        </authorList>
    </citation>
    <scope>IDENTIFICATION</scope>
    <source>
        <tissue evidence="6">Leaf</tissue>
    </source>
</reference>
<dbReference type="KEGG" id="rarg:115735143"/>
<feature type="region of interest" description="Disordered" evidence="1">
    <location>
        <begin position="181"/>
        <end position="260"/>
    </location>
</feature>
<feature type="region of interest" description="Disordered" evidence="1">
    <location>
        <begin position="1"/>
        <end position="20"/>
    </location>
</feature>
<evidence type="ECO:0000313" key="5">
    <source>
        <dbReference type="RefSeq" id="XP_030522109.1"/>
    </source>
</evidence>
<evidence type="ECO:0000313" key="6">
    <source>
        <dbReference type="RefSeq" id="XP_048127543.1"/>
    </source>
</evidence>
<evidence type="ECO:0000313" key="3">
    <source>
        <dbReference type="Proteomes" id="UP000827889"/>
    </source>
</evidence>
<proteinExistence type="predicted"/>
<evidence type="ECO:0000313" key="4">
    <source>
        <dbReference type="RefSeq" id="XP_030522108.1"/>
    </source>
</evidence>
<keyword evidence="3" id="KW-1185">Reference proteome</keyword>
<dbReference type="OrthoDB" id="773760at2759"/>
<name>A0A8B8NJ47_9MYRT</name>
<dbReference type="PROSITE" id="PS50846">
    <property type="entry name" value="HMA_2"/>
    <property type="match status" value="2"/>
</dbReference>
<dbReference type="SUPFAM" id="SSF55008">
    <property type="entry name" value="HMA, heavy metal-associated domain"/>
    <property type="match status" value="2"/>
</dbReference>
<feature type="domain" description="HMA" evidence="2">
    <location>
        <begin position="19"/>
        <end position="82"/>
    </location>
</feature>
<dbReference type="Pfam" id="PF00403">
    <property type="entry name" value="HMA"/>
    <property type="match status" value="2"/>
</dbReference>
<evidence type="ECO:0000256" key="1">
    <source>
        <dbReference type="SAM" id="MobiDB-lite"/>
    </source>
</evidence>
<dbReference type="RefSeq" id="XP_030522108.1">
    <property type="nucleotide sequence ID" value="XM_030666248.1"/>
</dbReference>
<dbReference type="InterPro" id="IPR044594">
    <property type="entry name" value="HIPP01/3/5/6"/>
</dbReference>
<protein>
    <submittedName>
        <fullName evidence="4 5">Heavy metal-associated isoprenylated plant protein 6-like isoform X1</fullName>
    </submittedName>
</protein>
<gene>
    <name evidence="4 5 6" type="primary">LOC115735143</name>
</gene>
<dbReference type="GO" id="GO:0046872">
    <property type="term" value="F:metal ion binding"/>
    <property type="evidence" value="ECO:0007669"/>
    <property type="project" value="InterPro"/>
</dbReference>
<dbReference type="RefSeq" id="XP_030522109.1">
    <property type="nucleotide sequence ID" value="XM_030666249.1"/>
</dbReference>
<feature type="domain" description="HMA" evidence="2">
    <location>
        <begin position="120"/>
        <end position="191"/>
    </location>
</feature>
<dbReference type="Gene3D" id="3.30.70.100">
    <property type="match status" value="2"/>
</dbReference>
<dbReference type="PANTHER" id="PTHR46413">
    <property type="entry name" value="HEAVY METAL-ASSOCIATED ISOPRENYLATED PLANT PROTEIN 6"/>
    <property type="match status" value="1"/>
</dbReference>
<dbReference type="InterPro" id="IPR036163">
    <property type="entry name" value="HMA_dom_sf"/>
</dbReference>
<dbReference type="Proteomes" id="UP000827889">
    <property type="component" value="Chromosome 10"/>
</dbReference>
<dbReference type="RefSeq" id="XP_048127543.1">
    <property type="nucleotide sequence ID" value="XM_048271586.1"/>
</dbReference>
<accession>A0A8B8NJ47</accession>
<feature type="compositionally biased region" description="Basic and acidic residues" evidence="1">
    <location>
        <begin position="1"/>
        <end position="18"/>
    </location>
</feature>
<organism evidence="3 5">
    <name type="scientific">Rhodamnia argentea</name>
    <dbReference type="NCBI Taxonomy" id="178133"/>
    <lineage>
        <taxon>Eukaryota</taxon>
        <taxon>Viridiplantae</taxon>
        <taxon>Streptophyta</taxon>
        <taxon>Embryophyta</taxon>
        <taxon>Tracheophyta</taxon>
        <taxon>Spermatophyta</taxon>
        <taxon>Magnoliopsida</taxon>
        <taxon>eudicotyledons</taxon>
        <taxon>Gunneridae</taxon>
        <taxon>Pentapetalae</taxon>
        <taxon>rosids</taxon>
        <taxon>malvids</taxon>
        <taxon>Myrtales</taxon>
        <taxon>Myrtaceae</taxon>
        <taxon>Myrtoideae</taxon>
        <taxon>Myrteae</taxon>
        <taxon>Australasian group</taxon>
        <taxon>Rhodamnia</taxon>
    </lineage>
</organism>